<feature type="signal peptide" evidence="1">
    <location>
        <begin position="1"/>
        <end position="21"/>
    </location>
</feature>
<comment type="caution">
    <text evidence="2">The sequence shown here is derived from an EMBL/GenBank/DDBJ whole genome shotgun (WGS) entry which is preliminary data.</text>
</comment>
<keyword evidence="3" id="KW-1185">Reference proteome</keyword>
<sequence length="88" mass="9726">MKKVILASTLVLPFISGSAFAESNAIEQCAKLLPEDGKKYNVSLSVDITVDRTAQSELNISDETKKPLSEDERVKTKPFVECIKNILK</sequence>
<dbReference type="RefSeq" id="WP_132456015.1">
    <property type="nucleotide sequence ID" value="NZ_JAWIZJ010000005.1"/>
</dbReference>
<evidence type="ECO:0000313" key="3">
    <source>
        <dbReference type="Proteomes" id="UP000295433"/>
    </source>
</evidence>
<evidence type="ECO:0008006" key="4">
    <source>
        <dbReference type="Google" id="ProtNLM"/>
    </source>
</evidence>
<dbReference type="Proteomes" id="UP000295433">
    <property type="component" value="Unassembled WGS sequence"/>
</dbReference>
<proteinExistence type="predicted"/>
<organism evidence="2 3">
    <name type="scientific">Samsonia erythrinae</name>
    <dbReference type="NCBI Taxonomy" id="160434"/>
    <lineage>
        <taxon>Bacteria</taxon>
        <taxon>Pseudomonadati</taxon>
        <taxon>Pseudomonadota</taxon>
        <taxon>Gammaproteobacteria</taxon>
        <taxon>Enterobacterales</taxon>
        <taxon>Pectobacteriaceae</taxon>
        <taxon>Samsonia</taxon>
    </lineage>
</organism>
<dbReference type="OrthoDB" id="6445646at2"/>
<reference evidence="2 3" key="1">
    <citation type="submission" date="2019-03" db="EMBL/GenBank/DDBJ databases">
        <title>Genomic Encyclopedia of Type Strains, Phase IV (KMG-IV): sequencing the most valuable type-strain genomes for metagenomic binning, comparative biology and taxonomic classification.</title>
        <authorList>
            <person name="Goeker M."/>
        </authorList>
    </citation>
    <scope>NUCLEOTIDE SEQUENCE [LARGE SCALE GENOMIC DNA]</scope>
    <source>
        <strain evidence="2 3">DSM 16730</strain>
    </source>
</reference>
<gene>
    <name evidence="2" type="ORF">EDC54_105216</name>
</gene>
<feature type="chain" id="PRO_5020781744" description="Acid stress chaperone HdeA" evidence="1">
    <location>
        <begin position="22"/>
        <end position="88"/>
    </location>
</feature>
<accession>A0A4V2VTC4</accession>
<dbReference type="EMBL" id="SMBY01000005">
    <property type="protein sequence ID" value="TCV05945.1"/>
    <property type="molecule type" value="Genomic_DNA"/>
</dbReference>
<keyword evidence="1" id="KW-0732">Signal</keyword>
<evidence type="ECO:0000313" key="2">
    <source>
        <dbReference type="EMBL" id="TCV05945.1"/>
    </source>
</evidence>
<evidence type="ECO:0000256" key="1">
    <source>
        <dbReference type="SAM" id="SignalP"/>
    </source>
</evidence>
<dbReference type="AlphaFoldDB" id="A0A4V2VTC4"/>
<protein>
    <recommendedName>
        <fullName evidence="4">Acid stress chaperone HdeA</fullName>
    </recommendedName>
</protein>
<name>A0A4V2VTC4_9GAMM</name>